<evidence type="ECO:0008006" key="5">
    <source>
        <dbReference type="Google" id="ProtNLM"/>
    </source>
</evidence>
<feature type="compositionally biased region" description="Low complexity" evidence="1">
    <location>
        <begin position="142"/>
        <end position="153"/>
    </location>
</feature>
<sequence length="622" mass="64301">MAGQRSYTFAVLLLLFASGILAQDQGADTKALDAQPAPSPLGFPVRAFSVAGAPEATPVKKPAVAPAVDASFPAGNQTTEAAPNKTEVAPPPASLKEAGADTGNLTVVPDRAVVPDPYVTPRNKTGPASDAAKSLPAVSPRAAQVAPKEAPAASKISEAVEAPASAPVKREAAMVPSPAEEAAKKLPESARSPAPAPRMSETERAAAPAPARAKAAEPRRAAAPDAADAPDADVPRAARAPAPAADEREDEPAIAPTPASAAVDHAIQALKRAKAAPRPAAVAEKAPAPAPEAERKAPAAESAPERSIKQEEAHEAPAPAPGGESHAAEHTKAAAPAPQFAQKPEEAEAPAEKHASAHREAAAVLAARATEPEEPEASAPSPAAHKHAAARKQAAAVAAAEGPKPERLMTDRPAVEAWLVCSEPVNLPPQCLSVNFHADRLINSSYYPEFDAASSSTFRYIVNYKTNDTAAQGIITMDVEAKRASRSECAMPLLKPCTVDGVLHTAVAPVQTVTWSAIPTPSGTLFGSSGASAYSTARSAPVSNWAWATDTYARSVQPVPSTCEEQQMWDMPGAFFQYGWKDYRGHQRPCFSDPDNGTVVEEGYVAVPLMTQVPLVSASMLA</sequence>
<comment type="caution">
    <text evidence="3">The sequence shown here is derived from an EMBL/GenBank/DDBJ whole genome shotgun (WGS) entry which is preliminary data.</text>
</comment>
<organism evidence="3 4">
    <name type="scientific">Coccomyxa subellipsoidea</name>
    <dbReference type="NCBI Taxonomy" id="248742"/>
    <lineage>
        <taxon>Eukaryota</taxon>
        <taxon>Viridiplantae</taxon>
        <taxon>Chlorophyta</taxon>
        <taxon>core chlorophytes</taxon>
        <taxon>Trebouxiophyceae</taxon>
        <taxon>Trebouxiophyceae incertae sedis</taxon>
        <taxon>Coccomyxaceae</taxon>
        <taxon>Coccomyxa</taxon>
    </lineage>
</organism>
<evidence type="ECO:0000313" key="4">
    <source>
        <dbReference type="Proteomes" id="UP001491310"/>
    </source>
</evidence>
<feature type="compositionally biased region" description="Low complexity" evidence="1">
    <location>
        <begin position="333"/>
        <end position="342"/>
    </location>
</feature>
<evidence type="ECO:0000256" key="1">
    <source>
        <dbReference type="SAM" id="MobiDB-lite"/>
    </source>
</evidence>
<proteinExistence type="predicted"/>
<keyword evidence="2" id="KW-0732">Signal</keyword>
<feature type="compositionally biased region" description="Basic and acidic residues" evidence="1">
    <location>
        <begin position="343"/>
        <end position="361"/>
    </location>
</feature>
<dbReference type="EMBL" id="JALJOT010000006">
    <property type="protein sequence ID" value="KAK9909928.1"/>
    <property type="molecule type" value="Genomic_DNA"/>
</dbReference>
<feature type="compositionally biased region" description="Low complexity" evidence="1">
    <location>
        <begin position="391"/>
        <end position="402"/>
    </location>
</feature>
<feature type="region of interest" description="Disordered" evidence="1">
    <location>
        <begin position="74"/>
        <end position="407"/>
    </location>
</feature>
<evidence type="ECO:0000256" key="2">
    <source>
        <dbReference type="SAM" id="SignalP"/>
    </source>
</evidence>
<feature type="compositionally biased region" description="Low complexity" evidence="1">
    <location>
        <begin position="235"/>
        <end position="244"/>
    </location>
</feature>
<dbReference type="Proteomes" id="UP001491310">
    <property type="component" value="Unassembled WGS sequence"/>
</dbReference>
<accession>A0ABR2YST7</accession>
<evidence type="ECO:0000313" key="3">
    <source>
        <dbReference type="EMBL" id="KAK9909928.1"/>
    </source>
</evidence>
<feature type="compositionally biased region" description="Low complexity" evidence="1">
    <location>
        <begin position="276"/>
        <end position="287"/>
    </location>
</feature>
<feature type="compositionally biased region" description="Basic and acidic residues" evidence="1">
    <location>
        <begin position="292"/>
        <end position="315"/>
    </location>
</feature>
<name>A0ABR2YST7_9CHLO</name>
<protein>
    <recommendedName>
        <fullName evidence="5">Pherophorin domain-containing protein</fullName>
    </recommendedName>
</protein>
<gene>
    <name evidence="3" type="ORF">WJX75_009615</name>
</gene>
<feature type="chain" id="PRO_5045083735" description="Pherophorin domain-containing protein" evidence="2">
    <location>
        <begin position="23"/>
        <end position="622"/>
    </location>
</feature>
<feature type="signal peptide" evidence="2">
    <location>
        <begin position="1"/>
        <end position="22"/>
    </location>
</feature>
<keyword evidence="4" id="KW-1185">Reference proteome</keyword>
<reference evidence="3 4" key="1">
    <citation type="journal article" date="2024" name="Nat. Commun.">
        <title>Phylogenomics reveals the evolutionary origins of lichenization in chlorophyte algae.</title>
        <authorList>
            <person name="Puginier C."/>
            <person name="Libourel C."/>
            <person name="Otte J."/>
            <person name="Skaloud P."/>
            <person name="Haon M."/>
            <person name="Grisel S."/>
            <person name="Petersen M."/>
            <person name="Berrin J.G."/>
            <person name="Delaux P.M."/>
            <person name="Dal Grande F."/>
            <person name="Keller J."/>
        </authorList>
    </citation>
    <scope>NUCLEOTIDE SEQUENCE [LARGE SCALE GENOMIC DNA]</scope>
    <source>
        <strain evidence="3 4">SAG 216-7</strain>
    </source>
</reference>